<dbReference type="eggNOG" id="COG2755">
    <property type="taxonomic scope" value="Bacteria"/>
</dbReference>
<dbReference type="Pfam" id="PF13472">
    <property type="entry name" value="Lipase_GDSL_2"/>
    <property type="match status" value="1"/>
</dbReference>
<name>B5ECT5_CITBB</name>
<dbReference type="Proteomes" id="UP000008825">
    <property type="component" value="Chromosome"/>
</dbReference>
<gene>
    <name evidence="2" type="ordered locus">Gbem_2107</name>
</gene>
<dbReference type="GO" id="GO:0004622">
    <property type="term" value="F:phosphatidylcholine lysophospholipase activity"/>
    <property type="evidence" value="ECO:0007669"/>
    <property type="project" value="TreeGrafter"/>
</dbReference>
<dbReference type="AlphaFoldDB" id="B5ECT5"/>
<accession>B5ECT5</accession>
<dbReference type="EMBL" id="CP001124">
    <property type="protein sequence ID" value="ACH39120.1"/>
    <property type="molecule type" value="Genomic_DNA"/>
</dbReference>
<protein>
    <submittedName>
        <fullName evidence="2">SGNH-hydrolase lipoprotein, lysophospholipase L1-like subgroup</fullName>
    </submittedName>
</protein>
<organism evidence="2 3">
    <name type="scientific">Citrifermentans bemidjiense (strain ATCC BAA-1014 / DSM 16622 / JCM 12645 / Bem)</name>
    <name type="common">Geobacter bemidjiensis</name>
    <dbReference type="NCBI Taxonomy" id="404380"/>
    <lineage>
        <taxon>Bacteria</taxon>
        <taxon>Pseudomonadati</taxon>
        <taxon>Thermodesulfobacteriota</taxon>
        <taxon>Desulfuromonadia</taxon>
        <taxon>Geobacterales</taxon>
        <taxon>Geobacteraceae</taxon>
        <taxon>Citrifermentans</taxon>
    </lineage>
</organism>
<dbReference type="PROSITE" id="PS51257">
    <property type="entry name" value="PROKAR_LIPOPROTEIN"/>
    <property type="match status" value="1"/>
</dbReference>
<evidence type="ECO:0000259" key="1">
    <source>
        <dbReference type="Pfam" id="PF13472"/>
    </source>
</evidence>
<keyword evidence="2" id="KW-0449">Lipoprotein</keyword>
<dbReference type="STRING" id="404380.Gbem_2107"/>
<dbReference type="KEGG" id="gbm:Gbem_2107"/>
<dbReference type="PANTHER" id="PTHR30383">
    <property type="entry name" value="THIOESTERASE 1/PROTEASE 1/LYSOPHOSPHOLIPASE L1"/>
    <property type="match status" value="1"/>
</dbReference>
<dbReference type="GO" id="GO:0006629">
    <property type="term" value="P:lipid metabolic process"/>
    <property type="evidence" value="ECO:0007669"/>
    <property type="project" value="InterPro"/>
</dbReference>
<evidence type="ECO:0000313" key="3">
    <source>
        <dbReference type="Proteomes" id="UP000008825"/>
    </source>
</evidence>
<reference evidence="2 3" key="1">
    <citation type="submission" date="2008-07" db="EMBL/GenBank/DDBJ databases">
        <title>Complete sequence of Geobacter bemidjiensis BEM.</title>
        <authorList>
            <consortium name="US DOE Joint Genome Institute"/>
            <person name="Lucas S."/>
            <person name="Copeland A."/>
            <person name="Lapidus A."/>
            <person name="Glavina del Rio T."/>
            <person name="Dalin E."/>
            <person name="Tice H."/>
            <person name="Bruce D."/>
            <person name="Goodwin L."/>
            <person name="Pitluck S."/>
            <person name="Kiss H."/>
            <person name="Brettin T."/>
            <person name="Detter J.C."/>
            <person name="Han C."/>
            <person name="Kuske C.R."/>
            <person name="Schmutz J."/>
            <person name="Larimer F."/>
            <person name="Land M."/>
            <person name="Hauser L."/>
            <person name="Kyrpides N."/>
            <person name="Lykidis A."/>
            <person name="Lovley D."/>
            <person name="Richardson P."/>
        </authorList>
    </citation>
    <scope>NUCLEOTIDE SEQUENCE [LARGE SCALE GENOMIC DNA]</scope>
    <source>
        <strain evidence="3">ATCC BAA-1014 / DSM 16622 / JCM 12645 / Bem</strain>
    </source>
</reference>
<keyword evidence="3" id="KW-1185">Reference proteome</keyword>
<dbReference type="InterPro" id="IPR008265">
    <property type="entry name" value="Lipase_GDSL_AS"/>
</dbReference>
<dbReference type="PANTHER" id="PTHR30383:SF24">
    <property type="entry name" value="THIOESTERASE 1_PROTEASE 1_LYSOPHOSPHOLIPASE L1"/>
    <property type="match status" value="1"/>
</dbReference>
<dbReference type="InterPro" id="IPR013830">
    <property type="entry name" value="SGNH_hydro"/>
</dbReference>
<reference evidence="2 3" key="2">
    <citation type="journal article" date="2010" name="BMC Genomics">
        <title>The genome of Geobacter bemidjiensis, exemplar for the subsurface clade of Geobacter species that predominate in Fe(III)-reducing subsurface environments.</title>
        <authorList>
            <person name="Aklujkar M."/>
            <person name="Young N.D."/>
            <person name="Holmes D."/>
            <person name="Chavan M."/>
            <person name="Risso C."/>
            <person name="Kiss H.E."/>
            <person name="Han C.S."/>
            <person name="Land M.L."/>
            <person name="Lovley D.R."/>
        </authorList>
    </citation>
    <scope>NUCLEOTIDE SEQUENCE [LARGE SCALE GENOMIC DNA]</scope>
    <source>
        <strain evidence="3">ATCC BAA-1014 / DSM 16622 / JCM 12645 / Bem</strain>
    </source>
</reference>
<feature type="domain" description="SGNH hydrolase-type esterase" evidence="1">
    <location>
        <begin position="43"/>
        <end position="204"/>
    </location>
</feature>
<dbReference type="Gene3D" id="3.40.50.1110">
    <property type="entry name" value="SGNH hydrolase"/>
    <property type="match status" value="1"/>
</dbReference>
<dbReference type="OrthoDB" id="9786188at2"/>
<evidence type="ECO:0000313" key="2">
    <source>
        <dbReference type="EMBL" id="ACH39120.1"/>
    </source>
</evidence>
<dbReference type="HOGENOM" id="CLU_051180_1_1_7"/>
<dbReference type="RefSeq" id="WP_012530540.1">
    <property type="nucleotide sequence ID" value="NC_011146.1"/>
</dbReference>
<dbReference type="InterPro" id="IPR051532">
    <property type="entry name" value="Ester_Hydrolysis_Enzymes"/>
</dbReference>
<dbReference type="CDD" id="cd01822">
    <property type="entry name" value="Lysophospholipase_L1_like"/>
    <property type="match status" value="1"/>
</dbReference>
<dbReference type="PROSITE" id="PS01098">
    <property type="entry name" value="LIPASE_GDSL_SER"/>
    <property type="match status" value="1"/>
</dbReference>
<sequence length="223" mass="24239">MCNLRFIALTIIFAVLLVSCHKEKEPAAVNATEKPASRGTIVAVGDSLTAGYGVPETDAYPAQLERKLNEAGYKWRVVNAGISGETSTGTLARIDWILKLRPDIVILETGANDGLRGQAPELTRKNTDSIVTALQAKNVVVVLAGMQMLTNMGSPYRDKFVAIYPRVAKERKLILVPFFLDKVAGEENLNLSDGIHPNPQGYAIVTETIFPYVLQAIKLKTGS</sequence>
<dbReference type="InterPro" id="IPR036514">
    <property type="entry name" value="SGNH_hydro_sf"/>
</dbReference>
<dbReference type="SUPFAM" id="SSF52266">
    <property type="entry name" value="SGNH hydrolase"/>
    <property type="match status" value="1"/>
</dbReference>
<proteinExistence type="predicted"/>
<keyword evidence="2" id="KW-0378">Hydrolase</keyword>